<proteinExistence type="predicted"/>
<reference evidence="1 2" key="1">
    <citation type="submission" date="2024-10" db="EMBL/GenBank/DDBJ databases">
        <title>Updated reference genomes for cyclostephanoid diatoms.</title>
        <authorList>
            <person name="Roberts W.R."/>
            <person name="Alverson A.J."/>
        </authorList>
    </citation>
    <scope>NUCLEOTIDE SEQUENCE [LARGE SCALE GENOMIC DNA]</scope>
    <source>
        <strain evidence="1 2">AJA276-08</strain>
    </source>
</reference>
<comment type="caution">
    <text evidence="1">The sequence shown here is derived from an EMBL/GenBank/DDBJ whole genome shotgun (WGS) entry which is preliminary data.</text>
</comment>
<sequence>MMRTPLLLWAVASRSRYCHVHGKYIRDTDRGRHRETTASSPGGVTFRRGELVVDVPGLGIRMCAGMSVDMIAMANRPVAGAWDSGLKFHSMPDGAAVFPTTDDGGYVYVSNSEMKEGLGGVYGLYFDGDGNVVDYRELLSGTTSNCGGGRTPWQTWISCEEYGSGQCWQVDPTNRRPPQITKLGGPEGGVYESVAVDDRISHQPTFYVSEDSETGALRRYTPPILYSNVTDSPIVNWNTLTADGGATEYLVFLDDTRFEWTTDERAARYSQSQYYRNVEGIHYNDRHLYFVSKKLSMLFILDLDGGTYTSSSTKYGILPGGGDFGGTPDAILNEGDYLYFTEDGGKTAGVYAVLRSTGERYAIFEAYDDVYKNDETTGLAFSPDGMKMYAAFQDCGCGNSEGGLDYTCGCLLEFSRHDGYSFDGSAPSLKFHLPERWEVENV</sequence>
<dbReference type="AlphaFoldDB" id="A0ABD3NRT4"/>
<dbReference type="PANTHER" id="PTHR35399">
    <property type="entry name" value="SLR8030 PROTEIN"/>
    <property type="match status" value="1"/>
</dbReference>
<gene>
    <name evidence="1" type="ORF">ACHAW5_004245</name>
</gene>
<organism evidence="1 2">
    <name type="scientific">Stephanodiscus triporus</name>
    <dbReference type="NCBI Taxonomy" id="2934178"/>
    <lineage>
        <taxon>Eukaryota</taxon>
        <taxon>Sar</taxon>
        <taxon>Stramenopiles</taxon>
        <taxon>Ochrophyta</taxon>
        <taxon>Bacillariophyta</taxon>
        <taxon>Coscinodiscophyceae</taxon>
        <taxon>Thalassiosirophycidae</taxon>
        <taxon>Stephanodiscales</taxon>
        <taxon>Stephanodiscaceae</taxon>
        <taxon>Stephanodiscus</taxon>
    </lineage>
</organism>
<dbReference type="Proteomes" id="UP001530315">
    <property type="component" value="Unassembled WGS sequence"/>
</dbReference>
<dbReference type="EMBL" id="JALLAZ020001357">
    <property type="protein sequence ID" value="KAL3776370.1"/>
    <property type="molecule type" value="Genomic_DNA"/>
</dbReference>
<dbReference type="PANTHER" id="PTHR35399:SF2">
    <property type="entry name" value="DUF839 DOMAIN-CONTAINING PROTEIN"/>
    <property type="match status" value="1"/>
</dbReference>
<protein>
    <recommendedName>
        <fullName evidence="3">DUF839 domain-containing protein</fullName>
    </recommendedName>
</protein>
<dbReference type="Pfam" id="PF05787">
    <property type="entry name" value="PhoX"/>
    <property type="match status" value="1"/>
</dbReference>
<accession>A0ABD3NRT4</accession>
<name>A0ABD3NRT4_9STRA</name>
<dbReference type="SUPFAM" id="SSF63825">
    <property type="entry name" value="YWTD domain"/>
    <property type="match status" value="1"/>
</dbReference>
<evidence type="ECO:0008006" key="3">
    <source>
        <dbReference type="Google" id="ProtNLM"/>
    </source>
</evidence>
<dbReference type="InterPro" id="IPR008557">
    <property type="entry name" value="PhoX"/>
</dbReference>
<evidence type="ECO:0000313" key="2">
    <source>
        <dbReference type="Proteomes" id="UP001530315"/>
    </source>
</evidence>
<keyword evidence="2" id="KW-1185">Reference proteome</keyword>
<evidence type="ECO:0000313" key="1">
    <source>
        <dbReference type="EMBL" id="KAL3776370.1"/>
    </source>
</evidence>